<dbReference type="Proteomes" id="UP000266841">
    <property type="component" value="Unassembled WGS sequence"/>
</dbReference>
<dbReference type="EMBL" id="AGNL01046687">
    <property type="protein sequence ID" value="EJK47725.1"/>
    <property type="molecule type" value="Genomic_DNA"/>
</dbReference>
<sequence length="107" mass="11270">MSSSTAPGPPSLLRCRVTVSRQRSAGAIRPAQTSPLSASQGPQEEQTARDAIRDVIDGLRVCGAALRSPRALGDDTSTHRHDEHVVEIQTARGDPQKPTGAAGARSY</sequence>
<reference evidence="2 3" key="1">
    <citation type="journal article" date="2012" name="Genome Biol.">
        <title>Genome and low-iron response of an oceanic diatom adapted to chronic iron limitation.</title>
        <authorList>
            <person name="Lommer M."/>
            <person name="Specht M."/>
            <person name="Roy A.S."/>
            <person name="Kraemer L."/>
            <person name="Andreson R."/>
            <person name="Gutowska M.A."/>
            <person name="Wolf J."/>
            <person name="Bergner S.V."/>
            <person name="Schilhabel M.B."/>
            <person name="Klostermeier U.C."/>
            <person name="Beiko R.G."/>
            <person name="Rosenstiel P."/>
            <person name="Hippler M."/>
            <person name="Laroche J."/>
        </authorList>
    </citation>
    <scope>NUCLEOTIDE SEQUENCE [LARGE SCALE GENOMIC DNA]</scope>
    <source>
        <strain evidence="2 3">CCMP1005</strain>
    </source>
</reference>
<proteinExistence type="predicted"/>
<organism evidence="2 3">
    <name type="scientific">Thalassiosira oceanica</name>
    <name type="common">Marine diatom</name>
    <dbReference type="NCBI Taxonomy" id="159749"/>
    <lineage>
        <taxon>Eukaryota</taxon>
        <taxon>Sar</taxon>
        <taxon>Stramenopiles</taxon>
        <taxon>Ochrophyta</taxon>
        <taxon>Bacillariophyta</taxon>
        <taxon>Coscinodiscophyceae</taxon>
        <taxon>Thalassiosirophycidae</taxon>
        <taxon>Thalassiosirales</taxon>
        <taxon>Thalassiosiraceae</taxon>
        <taxon>Thalassiosira</taxon>
    </lineage>
</organism>
<evidence type="ECO:0000313" key="2">
    <source>
        <dbReference type="EMBL" id="EJK47725.1"/>
    </source>
</evidence>
<accession>K0R508</accession>
<feature type="compositionally biased region" description="Polar residues" evidence="1">
    <location>
        <begin position="31"/>
        <end position="45"/>
    </location>
</feature>
<feature type="region of interest" description="Disordered" evidence="1">
    <location>
        <begin position="19"/>
        <end position="48"/>
    </location>
</feature>
<comment type="caution">
    <text evidence="2">The sequence shown here is derived from an EMBL/GenBank/DDBJ whole genome shotgun (WGS) entry which is preliminary data.</text>
</comment>
<gene>
    <name evidence="2" type="ORF">THAOC_33537</name>
</gene>
<protein>
    <submittedName>
        <fullName evidence="2">Uncharacterized protein</fullName>
    </submittedName>
</protein>
<name>K0R508_THAOC</name>
<keyword evidence="3" id="KW-1185">Reference proteome</keyword>
<feature type="region of interest" description="Disordered" evidence="1">
    <location>
        <begin position="70"/>
        <end position="107"/>
    </location>
</feature>
<evidence type="ECO:0000313" key="3">
    <source>
        <dbReference type="Proteomes" id="UP000266841"/>
    </source>
</evidence>
<evidence type="ECO:0000256" key="1">
    <source>
        <dbReference type="SAM" id="MobiDB-lite"/>
    </source>
</evidence>
<dbReference type="AlphaFoldDB" id="K0R508"/>
<feature type="compositionally biased region" description="Basic and acidic residues" evidence="1">
    <location>
        <begin position="72"/>
        <end position="86"/>
    </location>
</feature>